<dbReference type="SUPFAM" id="SSF109604">
    <property type="entry name" value="HD-domain/PDEase-like"/>
    <property type="match status" value="1"/>
</dbReference>
<organism evidence="1 2">
    <name type="scientific">Lacinutrix neustonica</name>
    <dbReference type="NCBI Taxonomy" id="2980107"/>
    <lineage>
        <taxon>Bacteria</taxon>
        <taxon>Pseudomonadati</taxon>
        <taxon>Bacteroidota</taxon>
        <taxon>Flavobacteriia</taxon>
        <taxon>Flavobacteriales</taxon>
        <taxon>Flavobacteriaceae</taxon>
        <taxon>Lacinutrix</taxon>
    </lineage>
</organism>
<evidence type="ECO:0008006" key="3">
    <source>
        <dbReference type="Google" id="ProtNLM"/>
    </source>
</evidence>
<keyword evidence="2" id="KW-1185">Reference proteome</keyword>
<protein>
    <recommendedName>
        <fullName evidence="3">HD domain-containing protein</fullName>
    </recommendedName>
</protein>
<dbReference type="Proteomes" id="UP001164705">
    <property type="component" value="Chromosome"/>
</dbReference>
<sequence length="205" mass="24386">METTNINTTWEKRYPKASLEDIEDCYSLVVKHYSKPNRHYHNLNHIKSLISQIKQLSLTTYNENILINVAIFHDVVYVSDRKDNEQKSAEFARNWLSKLNMDDNTSQIICDIIRATSNHESNDFLTQLFIDMDLSILGENELNYQKYISQIRKEHYKVPNYLYKIGRKRFLTKMLSRTFIFSTPKYYESLEKIARKNITNELNSL</sequence>
<evidence type="ECO:0000313" key="1">
    <source>
        <dbReference type="EMBL" id="WAC02499.1"/>
    </source>
</evidence>
<evidence type="ECO:0000313" key="2">
    <source>
        <dbReference type="Proteomes" id="UP001164705"/>
    </source>
</evidence>
<dbReference type="RefSeq" id="WP_267677096.1">
    <property type="nucleotide sequence ID" value="NZ_CP113088.1"/>
</dbReference>
<name>A0A9E8MX43_9FLAO</name>
<proteinExistence type="predicted"/>
<reference evidence="1" key="1">
    <citation type="submission" date="2022-11" db="EMBL/GenBank/DDBJ databases">
        <title>Lacinutrix neustonica HL-RS19T sp. nov., isolated from the surface microlayer sample of brackish Lake Shihwa.</title>
        <authorList>
            <person name="Choi J.Y."/>
            <person name="Hwang C.Y."/>
        </authorList>
    </citation>
    <scope>NUCLEOTIDE SEQUENCE</scope>
    <source>
        <strain evidence="1">HL-RS19</strain>
    </source>
</reference>
<dbReference type="PANTHER" id="PTHR21174:SF0">
    <property type="entry name" value="HD PHOSPHOHYDROLASE FAMILY PROTEIN-RELATED"/>
    <property type="match status" value="1"/>
</dbReference>
<dbReference type="EMBL" id="CP113088">
    <property type="protein sequence ID" value="WAC02499.1"/>
    <property type="molecule type" value="Genomic_DNA"/>
</dbReference>
<dbReference type="PANTHER" id="PTHR21174">
    <property type="match status" value="1"/>
</dbReference>
<accession>A0A9E8MX43</accession>
<dbReference type="InterPro" id="IPR009218">
    <property type="entry name" value="HD_phosphohydro"/>
</dbReference>
<dbReference type="AlphaFoldDB" id="A0A9E8MX43"/>
<dbReference type="KEGG" id="lnu:N7U66_01950"/>
<dbReference type="Gene3D" id="1.10.3210.10">
    <property type="entry name" value="Hypothetical protein af1432"/>
    <property type="match status" value="1"/>
</dbReference>
<gene>
    <name evidence="1" type="ORF">N7U66_01950</name>
</gene>
<dbReference type="PIRSF" id="PIRSF035170">
    <property type="entry name" value="HD_phosphohydro"/>
    <property type="match status" value="1"/>
</dbReference>